<proteinExistence type="predicted"/>
<dbReference type="AlphaFoldDB" id="A0A0G1KAK5"/>
<gene>
    <name evidence="1" type="ORF">UW78_C0025G0011</name>
</gene>
<comment type="caution">
    <text evidence="1">The sequence shown here is derived from an EMBL/GenBank/DDBJ whole genome shotgun (WGS) entry which is preliminary data.</text>
</comment>
<evidence type="ECO:0000313" key="1">
    <source>
        <dbReference type="EMBL" id="KKT80786.1"/>
    </source>
</evidence>
<reference evidence="1 2" key="1">
    <citation type="journal article" date="2015" name="Nature">
        <title>rRNA introns, odd ribosomes, and small enigmatic genomes across a large radiation of phyla.</title>
        <authorList>
            <person name="Brown C.T."/>
            <person name="Hug L.A."/>
            <person name="Thomas B.C."/>
            <person name="Sharon I."/>
            <person name="Castelle C.J."/>
            <person name="Singh A."/>
            <person name="Wilkins M.J."/>
            <person name="Williams K.H."/>
            <person name="Banfield J.F."/>
        </authorList>
    </citation>
    <scope>NUCLEOTIDE SEQUENCE [LARGE SCALE GENOMIC DNA]</scope>
</reference>
<organism evidence="1 2">
    <name type="scientific">Candidatus Azambacteria bacterium GW2011_GWA1_44_9</name>
    <dbReference type="NCBI Taxonomy" id="1618610"/>
    <lineage>
        <taxon>Bacteria</taxon>
        <taxon>Candidatus Azamiibacteriota</taxon>
    </lineage>
</organism>
<protein>
    <submittedName>
        <fullName evidence="1">Uncharacterized protein</fullName>
    </submittedName>
</protein>
<evidence type="ECO:0000313" key="2">
    <source>
        <dbReference type="Proteomes" id="UP000034595"/>
    </source>
</evidence>
<dbReference type="Proteomes" id="UP000034595">
    <property type="component" value="Unassembled WGS sequence"/>
</dbReference>
<sequence length="80" mass="9351">MFIRGNRSLEVIRALPQPINQRRVISEWEARAFADMRVQNLIERAKSLGFTVGGRPEAAEDLREYIFHNQIPLKYRVVPD</sequence>
<accession>A0A0G1KAK5</accession>
<name>A0A0G1KAK5_9BACT</name>
<dbReference type="EMBL" id="LCJQ01000025">
    <property type="protein sequence ID" value="KKT80786.1"/>
    <property type="molecule type" value="Genomic_DNA"/>
</dbReference>